<dbReference type="SUPFAM" id="SSF52540">
    <property type="entry name" value="P-loop containing nucleoside triphosphate hydrolases"/>
    <property type="match status" value="1"/>
</dbReference>
<dbReference type="PANTHER" id="PTHR42781">
    <property type="entry name" value="SPERMIDINE/PUTRESCINE IMPORT ATP-BINDING PROTEIN POTA"/>
    <property type="match status" value="1"/>
</dbReference>
<dbReference type="GO" id="GO:0016887">
    <property type="term" value="F:ATP hydrolysis activity"/>
    <property type="evidence" value="ECO:0007669"/>
    <property type="project" value="InterPro"/>
</dbReference>
<dbReference type="Proteomes" id="UP000241899">
    <property type="component" value="Unassembled WGS sequence"/>
</dbReference>
<dbReference type="AlphaFoldDB" id="A0A2T4JCD0"/>
<dbReference type="SMART" id="SM00382">
    <property type="entry name" value="AAA"/>
    <property type="match status" value="1"/>
</dbReference>
<dbReference type="EMBL" id="PZKF01000044">
    <property type="protein sequence ID" value="PTE15477.1"/>
    <property type="molecule type" value="Genomic_DNA"/>
</dbReference>
<dbReference type="InterPro" id="IPR008995">
    <property type="entry name" value="Mo/tungstate-bd_C_term_dom"/>
</dbReference>
<sequence length="349" mass="37815">MAFLDIEHLEKSFGATKVVKDFTLDVEQGEFVSFLGPSGCGKTTTLRMVAGFETPSTGTIRIDGKDIVRLRPNQRNIGMVFQSYALFPNLTVAQNVAFGLKVQGADKGLIRERVAEMLDIIGLPELGDRYPFQLSGGQQQRVALARALAVRPKVLLLDEPLSALDAKIRISLRTEIRAIQQKLGITTIYVTHDQEEALSMSDRIVVMHEGIADQVGTPFEIYNQPKTRFVASFVGTLNLLEAEVIDPASGHVRIGGTEARLGRPLPAGRVTLAARPEMISLGAASGRETALQGRIVDVDFLGSVIRLRADVAGAVLAFDTFNDPQRVPPRMGDTVTVSLAARDLLLIGG</sequence>
<dbReference type="FunFam" id="3.40.50.300:FF:000042">
    <property type="entry name" value="Maltose/maltodextrin ABC transporter, ATP-binding protein"/>
    <property type="match status" value="1"/>
</dbReference>
<evidence type="ECO:0000313" key="7">
    <source>
        <dbReference type="Proteomes" id="UP000241899"/>
    </source>
</evidence>
<dbReference type="GO" id="GO:0043190">
    <property type="term" value="C:ATP-binding cassette (ABC) transporter complex"/>
    <property type="evidence" value="ECO:0007669"/>
    <property type="project" value="InterPro"/>
</dbReference>
<dbReference type="InterPro" id="IPR027417">
    <property type="entry name" value="P-loop_NTPase"/>
</dbReference>
<dbReference type="RefSeq" id="WP_107325934.1">
    <property type="nucleotide sequence ID" value="NZ_NHSP01000080.1"/>
</dbReference>
<dbReference type="Pfam" id="PF00005">
    <property type="entry name" value="ABC_tran"/>
    <property type="match status" value="1"/>
</dbReference>
<gene>
    <name evidence="6" type="ORF">C5F46_13850</name>
</gene>
<dbReference type="PROSITE" id="PS00211">
    <property type="entry name" value="ABC_TRANSPORTER_1"/>
    <property type="match status" value="1"/>
</dbReference>
<dbReference type="InterPro" id="IPR013611">
    <property type="entry name" value="Transp-assoc_OB_typ2"/>
</dbReference>
<dbReference type="SUPFAM" id="SSF50331">
    <property type="entry name" value="MOP-like"/>
    <property type="match status" value="1"/>
</dbReference>
<feature type="domain" description="ABC transporter" evidence="5">
    <location>
        <begin position="4"/>
        <end position="234"/>
    </location>
</feature>
<name>A0A2T4JCD0_9RHOB</name>
<dbReference type="OrthoDB" id="9802264at2"/>
<keyword evidence="3" id="KW-0547">Nucleotide-binding</keyword>
<dbReference type="Gene3D" id="2.40.50.100">
    <property type="match status" value="1"/>
</dbReference>
<evidence type="ECO:0000256" key="4">
    <source>
        <dbReference type="ARBA" id="ARBA00022840"/>
    </source>
</evidence>
<protein>
    <submittedName>
        <fullName evidence="6">Spermidine/putrescine ABC transporter ATP-binding protein</fullName>
    </submittedName>
</protein>
<dbReference type="PROSITE" id="PS50893">
    <property type="entry name" value="ABC_TRANSPORTER_2"/>
    <property type="match status" value="1"/>
</dbReference>
<dbReference type="InterPro" id="IPR017871">
    <property type="entry name" value="ABC_transporter-like_CS"/>
</dbReference>
<dbReference type="InterPro" id="IPR003439">
    <property type="entry name" value="ABC_transporter-like_ATP-bd"/>
</dbReference>
<evidence type="ECO:0000256" key="3">
    <source>
        <dbReference type="ARBA" id="ARBA00022741"/>
    </source>
</evidence>
<dbReference type="InterPro" id="IPR050093">
    <property type="entry name" value="ABC_SmlMolc_Importer"/>
</dbReference>
<keyword evidence="4 6" id="KW-0067">ATP-binding</keyword>
<organism evidence="6 7">
    <name type="scientific">Phaeovulum veldkampii DSM 11550</name>
    <dbReference type="NCBI Taxonomy" id="1185920"/>
    <lineage>
        <taxon>Bacteria</taxon>
        <taxon>Pseudomonadati</taxon>
        <taxon>Pseudomonadota</taxon>
        <taxon>Alphaproteobacteria</taxon>
        <taxon>Rhodobacterales</taxon>
        <taxon>Paracoccaceae</taxon>
        <taxon>Phaeovulum</taxon>
    </lineage>
</organism>
<evidence type="ECO:0000256" key="1">
    <source>
        <dbReference type="ARBA" id="ARBA00005417"/>
    </source>
</evidence>
<comment type="caution">
    <text evidence="6">The sequence shown here is derived from an EMBL/GenBank/DDBJ whole genome shotgun (WGS) entry which is preliminary data.</text>
</comment>
<evidence type="ECO:0000259" key="5">
    <source>
        <dbReference type="PROSITE" id="PS50893"/>
    </source>
</evidence>
<comment type="similarity">
    <text evidence="1">Belongs to the ABC transporter superfamily.</text>
</comment>
<dbReference type="Gene3D" id="3.40.50.300">
    <property type="entry name" value="P-loop containing nucleotide triphosphate hydrolases"/>
    <property type="match status" value="1"/>
</dbReference>
<dbReference type="Pfam" id="PF08402">
    <property type="entry name" value="TOBE_2"/>
    <property type="match status" value="1"/>
</dbReference>
<proteinExistence type="inferred from homology"/>
<dbReference type="PANTHER" id="PTHR42781:SF4">
    <property type="entry name" value="SPERMIDINE_PUTRESCINE IMPORT ATP-BINDING PROTEIN POTA"/>
    <property type="match status" value="1"/>
</dbReference>
<dbReference type="InterPro" id="IPR003593">
    <property type="entry name" value="AAA+_ATPase"/>
</dbReference>
<accession>A0A2T4JCD0</accession>
<keyword evidence="2" id="KW-0813">Transport</keyword>
<keyword evidence="7" id="KW-1185">Reference proteome</keyword>
<dbReference type="GO" id="GO:0140359">
    <property type="term" value="F:ABC-type transporter activity"/>
    <property type="evidence" value="ECO:0007669"/>
    <property type="project" value="UniProtKB-ARBA"/>
</dbReference>
<reference evidence="6 7" key="1">
    <citation type="submission" date="2018-03" db="EMBL/GenBank/DDBJ databases">
        <title>Rhodobacter veldkampii.</title>
        <authorList>
            <person name="Meyer T.E."/>
            <person name="Miller S."/>
            <person name="Lodha T."/>
            <person name="Gandham S."/>
            <person name="Chintalapati S."/>
            <person name="Chintalapati V.R."/>
        </authorList>
    </citation>
    <scope>NUCLEOTIDE SEQUENCE [LARGE SCALE GENOMIC DNA]</scope>
    <source>
        <strain evidence="6 7">DSM 11550</strain>
    </source>
</reference>
<dbReference type="GO" id="GO:0005524">
    <property type="term" value="F:ATP binding"/>
    <property type="evidence" value="ECO:0007669"/>
    <property type="project" value="UniProtKB-KW"/>
</dbReference>
<evidence type="ECO:0000256" key="2">
    <source>
        <dbReference type="ARBA" id="ARBA00022448"/>
    </source>
</evidence>
<evidence type="ECO:0000313" key="6">
    <source>
        <dbReference type="EMBL" id="PTE15477.1"/>
    </source>
</evidence>